<name>A0A940WV15_9BACI</name>
<dbReference type="AlphaFoldDB" id="A0A940WV15"/>
<reference evidence="2" key="1">
    <citation type="submission" date="2021-03" db="EMBL/GenBank/DDBJ databases">
        <title>Bacillus suaedae sp. nov., isolated from Suaeda aralocaspica.</title>
        <authorList>
            <person name="Lei R.F.R."/>
        </authorList>
    </citation>
    <scope>NUCLEOTIDE SEQUENCE</scope>
    <source>
        <strain evidence="2">YZJH907-2</strain>
    </source>
</reference>
<accession>A0A940WV15</accession>
<dbReference type="SUPFAM" id="SSF55729">
    <property type="entry name" value="Acyl-CoA N-acyltransferases (Nat)"/>
    <property type="match status" value="1"/>
</dbReference>
<dbReference type="GO" id="GO:0016747">
    <property type="term" value="F:acyltransferase activity, transferring groups other than amino-acyl groups"/>
    <property type="evidence" value="ECO:0007669"/>
    <property type="project" value="InterPro"/>
</dbReference>
<sequence>MWPEKDIEYSKLADDDQGAHYGLFREESLLSVLSLFIKNEEAQFRKFATLIEEQGKDYGSQLLSFVLDEAKKKGVKRIWCNARENKKEFYLKFGLFETNMRFERGGKCYIIMEKRL</sequence>
<dbReference type="PROSITE" id="PS51186">
    <property type="entry name" value="GNAT"/>
    <property type="match status" value="1"/>
</dbReference>
<dbReference type="InterPro" id="IPR016181">
    <property type="entry name" value="Acyl_CoA_acyltransferase"/>
</dbReference>
<dbReference type="Pfam" id="PF13673">
    <property type="entry name" value="Acetyltransf_10"/>
    <property type="match status" value="1"/>
</dbReference>
<evidence type="ECO:0000259" key="1">
    <source>
        <dbReference type="PROSITE" id="PS51186"/>
    </source>
</evidence>
<gene>
    <name evidence="2" type="ORF">J7W16_14010</name>
</gene>
<organism evidence="2 3">
    <name type="scientific">Halalkalibacter suaedae</name>
    <dbReference type="NCBI Taxonomy" id="2822140"/>
    <lineage>
        <taxon>Bacteria</taxon>
        <taxon>Bacillati</taxon>
        <taxon>Bacillota</taxon>
        <taxon>Bacilli</taxon>
        <taxon>Bacillales</taxon>
        <taxon>Bacillaceae</taxon>
        <taxon>Halalkalibacter</taxon>
    </lineage>
</organism>
<dbReference type="InterPro" id="IPR000182">
    <property type="entry name" value="GNAT_dom"/>
</dbReference>
<evidence type="ECO:0000313" key="3">
    <source>
        <dbReference type="Proteomes" id="UP000678228"/>
    </source>
</evidence>
<dbReference type="Proteomes" id="UP000678228">
    <property type="component" value="Unassembled WGS sequence"/>
</dbReference>
<comment type="caution">
    <text evidence="2">The sequence shown here is derived from an EMBL/GenBank/DDBJ whole genome shotgun (WGS) entry which is preliminary data.</text>
</comment>
<dbReference type="CDD" id="cd04301">
    <property type="entry name" value="NAT_SF"/>
    <property type="match status" value="1"/>
</dbReference>
<keyword evidence="3" id="KW-1185">Reference proteome</keyword>
<evidence type="ECO:0000313" key="2">
    <source>
        <dbReference type="EMBL" id="MBP3952253.1"/>
    </source>
</evidence>
<feature type="domain" description="N-acetyltransferase" evidence="1">
    <location>
        <begin position="1"/>
        <end position="116"/>
    </location>
</feature>
<proteinExistence type="predicted"/>
<protein>
    <submittedName>
        <fullName evidence="2">GNAT family N-acetyltransferase</fullName>
    </submittedName>
</protein>
<dbReference type="Gene3D" id="3.40.630.30">
    <property type="match status" value="1"/>
</dbReference>
<dbReference type="EMBL" id="JAGKSQ010000005">
    <property type="protein sequence ID" value="MBP3952253.1"/>
    <property type="molecule type" value="Genomic_DNA"/>
</dbReference>